<reference evidence="1 2" key="1">
    <citation type="submission" date="2021-04" db="EMBL/GenBank/DDBJ databases">
        <authorList>
            <person name="Vanwijnsberghe S."/>
        </authorList>
    </citation>
    <scope>NUCLEOTIDE SEQUENCE [LARGE SCALE GENOMIC DNA]</scope>
    <source>
        <strain evidence="1 2">LMG 32171</strain>
    </source>
</reference>
<evidence type="ECO:0000313" key="2">
    <source>
        <dbReference type="Proteomes" id="UP000789752"/>
    </source>
</evidence>
<gene>
    <name evidence="1" type="ORF">R54767_04698</name>
</gene>
<keyword evidence="2" id="KW-1185">Reference proteome</keyword>
<organism evidence="1 2">
    <name type="scientific">Paraburkholderia gardini</name>
    <dbReference type="NCBI Taxonomy" id="2823469"/>
    <lineage>
        <taxon>Bacteria</taxon>
        <taxon>Pseudomonadati</taxon>
        <taxon>Pseudomonadota</taxon>
        <taxon>Betaproteobacteria</taxon>
        <taxon>Burkholderiales</taxon>
        <taxon>Burkholderiaceae</taxon>
        <taxon>Paraburkholderia</taxon>
    </lineage>
</organism>
<proteinExistence type="predicted"/>
<sequence length="182" mass="20027">MGIVIDGKDIEISEAFEANLFSEDSRNKATIAAEADDYVEGGIGVMFPVIRMLKGDLIAALVVCKIAWDTLEVNGGEPEDLLLANGKSFTGGKPISPDNSMLFQFDMSRRHLEMGLDRYADFVMQYIVARTIAVNLTKNPSTIDSLVETVLVDEKTVWQNTGLKPVKVKKAFEDLRAIGLIE</sequence>
<protein>
    <submittedName>
        <fullName evidence="1">Uncharacterized protein</fullName>
    </submittedName>
</protein>
<comment type="caution">
    <text evidence="1">The sequence shown here is derived from an EMBL/GenBank/DDBJ whole genome shotgun (WGS) entry which is preliminary data.</text>
</comment>
<evidence type="ECO:0000313" key="1">
    <source>
        <dbReference type="EMBL" id="CAG4920286.1"/>
    </source>
</evidence>
<accession>A0ABM8U9Q8</accession>
<name>A0ABM8U9Q8_9BURK</name>
<dbReference type="EMBL" id="CAJQYY010000034">
    <property type="protein sequence ID" value="CAG4920286.1"/>
    <property type="molecule type" value="Genomic_DNA"/>
</dbReference>
<dbReference type="RefSeq" id="WP_228982826.1">
    <property type="nucleotide sequence ID" value="NZ_CAJQYY010000034.1"/>
</dbReference>
<dbReference type="Proteomes" id="UP000789752">
    <property type="component" value="Unassembled WGS sequence"/>
</dbReference>